<dbReference type="Proteomes" id="UP000548685">
    <property type="component" value="Unassembled WGS sequence"/>
</dbReference>
<keyword evidence="5" id="KW-1185">Reference proteome</keyword>
<dbReference type="PANTHER" id="PTHR36924:SF1">
    <property type="entry name" value="ANTITOXIN HIGA-1"/>
    <property type="match status" value="1"/>
</dbReference>
<gene>
    <name evidence="2" type="ORF">FHS52_001445</name>
    <name evidence="3" type="ORF">GRI59_12480</name>
</gene>
<protein>
    <submittedName>
        <fullName evidence="2">Addiction module HigA family antidote</fullName>
    </submittedName>
    <submittedName>
        <fullName evidence="3">HigA family addiction module antidote protein</fullName>
    </submittedName>
</protein>
<evidence type="ECO:0000256" key="1">
    <source>
        <dbReference type="ARBA" id="ARBA00023125"/>
    </source>
</evidence>
<dbReference type="NCBIfam" id="TIGR02607">
    <property type="entry name" value="antidote_HigA"/>
    <property type="match status" value="1"/>
</dbReference>
<sequence length="106" mass="11932">MSKSSTTTDTSDWLHIPHAGEMLVSEFMEPLKLDTPALAQAIAVDPVRLQAMIDGKTRIDGELDLRLSRYFRMSEGFFLRLQTSAELRTAKRALNGELERIQPRAA</sequence>
<proteinExistence type="predicted"/>
<dbReference type="EMBL" id="JACICE010000002">
    <property type="protein sequence ID" value="MBB3775476.1"/>
    <property type="molecule type" value="Genomic_DNA"/>
</dbReference>
<keyword evidence="1" id="KW-0238">DNA-binding</keyword>
<dbReference type="AlphaFoldDB" id="A0A6I4UPM9"/>
<dbReference type="Proteomes" id="UP000430021">
    <property type="component" value="Unassembled WGS sequence"/>
</dbReference>
<accession>A0A6I4UPM9</accession>
<evidence type="ECO:0000313" key="5">
    <source>
        <dbReference type="Proteomes" id="UP000548685"/>
    </source>
</evidence>
<comment type="caution">
    <text evidence="3">The sequence shown here is derived from an EMBL/GenBank/DDBJ whole genome shotgun (WGS) entry which is preliminary data.</text>
</comment>
<evidence type="ECO:0000313" key="4">
    <source>
        <dbReference type="Proteomes" id="UP000430021"/>
    </source>
</evidence>
<dbReference type="GO" id="GO:0003677">
    <property type="term" value="F:DNA binding"/>
    <property type="evidence" value="ECO:0007669"/>
    <property type="project" value="UniProtKB-KW"/>
</dbReference>
<reference evidence="3 4" key="1">
    <citation type="submission" date="2019-12" db="EMBL/GenBank/DDBJ databases">
        <title>Genomic-based taxomic classification of the family Erythrobacteraceae.</title>
        <authorList>
            <person name="Xu L."/>
        </authorList>
    </citation>
    <scope>NUCLEOTIDE SEQUENCE [LARGE SCALE GENOMIC DNA]</scope>
    <source>
        <strain evidence="3 4">JCM 10282</strain>
    </source>
</reference>
<organism evidence="3 4">
    <name type="scientific">Erythrobacter ramosus</name>
    <dbReference type="NCBI Taxonomy" id="35811"/>
    <lineage>
        <taxon>Bacteria</taxon>
        <taxon>Pseudomonadati</taxon>
        <taxon>Pseudomonadota</taxon>
        <taxon>Alphaproteobacteria</taxon>
        <taxon>Sphingomonadales</taxon>
        <taxon>Erythrobacteraceae</taxon>
        <taxon>Erythrobacter/Porphyrobacter group</taxon>
        <taxon>Erythrobacter</taxon>
    </lineage>
</organism>
<dbReference type="RefSeq" id="WP_160761465.1">
    <property type="nucleotide sequence ID" value="NZ_BAAADZ010000010.1"/>
</dbReference>
<dbReference type="EMBL" id="WTYB01000002">
    <property type="protein sequence ID" value="MXP39423.1"/>
    <property type="molecule type" value="Genomic_DNA"/>
</dbReference>
<evidence type="ECO:0000313" key="2">
    <source>
        <dbReference type="EMBL" id="MBB3775476.1"/>
    </source>
</evidence>
<evidence type="ECO:0000313" key="3">
    <source>
        <dbReference type="EMBL" id="MXP39423.1"/>
    </source>
</evidence>
<dbReference type="InterPro" id="IPR010982">
    <property type="entry name" value="Lambda_DNA-bd_dom_sf"/>
</dbReference>
<reference evidence="2 5" key="2">
    <citation type="submission" date="2020-08" db="EMBL/GenBank/DDBJ databases">
        <title>Genomic Encyclopedia of Type Strains, Phase IV (KMG-IV): sequencing the most valuable type-strain genomes for metagenomic binning, comparative biology and taxonomic classification.</title>
        <authorList>
            <person name="Goeker M."/>
        </authorList>
    </citation>
    <scope>NUCLEOTIDE SEQUENCE [LARGE SCALE GENOMIC DNA]</scope>
    <source>
        <strain evidence="2 5">DSM 8510</strain>
    </source>
</reference>
<dbReference type="Gene3D" id="1.10.260.40">
    <property type="entry name" value="lambda repressor-like DNA-binding domains"/>
    <property type="match status" value="1"/>
</dbReference>
<dbReference type="InterPro" id="IPR013430">
    <property type="entry name" value="Toxin_antidote_HigA"/>
</dbReference>
<dbReference type="OrthoDB" id="3174593at2"/>
<dbReference type="SUPFAM" id="SSF47413">
    <property type="entry name" value="lambda repressor-like DNA-binding domains"/>
    <property type="match status" value="1"/>
</dbReference>
<dbReference type="PANTHER" id="PTHR36924">
    <property type="entry name" value="ANTITOXIN HIGA-1"/>
    <property type="match status" value="1"/>
</dbReference>
<name>A0A6I4UPM9_9SPHN</name>